<protein>
    <submittedName>
        <fullName evidence="3">Uncharacterized protein</fullName>
    </submittedName>
</protein>
<proteinExistence type="predicted"/>
<name>A0ABQ4U5A3_9HYPH</name>
<feature type="signal peptide" evidence="2">
    <location>
        <begin position="1"/>
        <end position="23"/>
    </location>
</feature>
<feature type="region of interest" description="Disordered" evidence="1">
    <location>
        <begin position="175"/>
        <end position="206"/>
    </location>
</feature>
<keyword evidence="4" id="KW-1185">Reference proteome</keyword>
<evidence type="ECO:0000313" key="3">
    <source>
        <dbReference type="EMBL" id="GJE62089.1"/>
    </source>
</evidence>
<organism evidence="3 4">
    <name type="scientific">Methylobacterium trifolii</name>
    <dbReference type="NCBI Taxonomy" id="1003092"/>
    <lineage>
        <taxon>Bacteria</taxon>
        <taxon>Pseudomonadati</taxon>
        <taxon>Pseudomonadota</taxon>
        <taxon>Alphaproteobacteria</taxon>
        <taxon>Hyphomicrobiales</taxon>
        <taxon>Methylobacteriaceae</taxon>
        <taxon>Methylobacterium</taxon>
    </lineage>
</organism>
<accession>A0ABQ4U5A3</accession>
<dbReference type="EMBL" id="BPRB01000273">
    <property type="protein sequence ID" value="GJE62089.1"/>
    <property type="molecule type" value="Genomic_DNA"/>
</dbReference>
<evidence type="ECO:0000256" key="1">
    <source>
        <dbReference type="SAM" id="MobiDB-lite"/>
    </source>
</evidence>
<evidence type="ECO:0000313" key="4">
    <source>
        <dbReference type="Proteomes" id="UP001055057"/>
    </source>
</evidence>
<comment type="caution">
    <text evidence="3">The sequence shown here is derived from an EMBL/GenBank/DDBJ whole genome shotgun (WGS) entry which is preliminary data.</text>
</comment>
<sequence length="206" mass="20758">MIGRWAVCGLVVAGMLGAGGACAEEGNIFSNLLKYGGTTVPPSQPKETEAAYCPTVDVAEGRAAIQAQGGAGGVRSQTTFGQIARECSRLQDGSVSVKVGVEARVLLGPGGSPGRFEVPLSIAIKNGDKVVTSRAKRFTVVIESGQAQGFATMVEDGLIVPPALAADYEIEVGLGGGGAKAGKPKPRRKPPVATTAPEGGEPGAAQ</sequence>
<dbReference type="Proteomes" id="UP001055057">
    <property type="component" value="Unassembled WGS sequence"/>
</dbReference>
<feature type="chain" id="PRO_5045945182" evidence="2">
    <location>
        <begin position="24"/>
        <end position="206"/>
    </location>
</feature>
<dbReference type="PROSITE" id="PS51257">
    <property type="entry name" value="PROKAR_LIPOPROTEIN"/>
    <property type="match status" value="1"/>
</dbReference>
<reference evidence="3" key="1">
    <citation type="journal article" date="2021" name="Front. Microbiol.">
        <title>Comprehensive Comparative Genomics and Phenotyping of Methylobacterium Species.</title>
        <authorList>
            <person name="Alessa O."/>
            <person name="Ogura Y."/>
            <person name="Fujitani Y."/>
            <person name="Takami H."/>
            <person name="Hayashi T."/>
            <person name="Sahin N."/>
            <person name="Tani A."/>
        </authorList>
    </citation>
    <scope>NUCLEOTIDE SEQUENCE</scope>
    <source>
        <strain evidence="3">DSM 23632</strain>
    </source>
</reference>
<keyword evidence="2" id="KW-0732">Signal</keyword>
<evidence type="ECO:0000256" key="2">
    <source>
        <dbReference type="SAM" id="SignalP"/>
    </source>
</evidence>
<reference evidence="3" key="2">
    <citation type="submission" date="2021-08" db="EMBL/GenBank/DDBJ databases">
        <authorList>
            <person name="Tani A."/>
            <person name="Ola A."/>
            <person name="Ogura Y."/>
            <person name="Katsura K."/>
            <person name="Hayashi T."/>
        </authorList>
    </citation>
    <scope>NUCLEOTIDE SEQUENCE</scope>
    <source>
        <strain evidence="3">DSM 23632</strain>
    </source>
</reference>
<gene>
    <name evidence="3" type="ORF">MPOCJGCO_4218</name>
</gene>